<feature type="domain" description="Kinesin motor" evidence="13">
    <location>
        <begin position="8"/>
        <end position="331"/>
    </location>
</feature>
<dbReference type="CDD" id="cd00106">
    <property type="entry name" value="KISc"/>
    <property type="match status" value="1"/>
</dbReference>
<evidence type="ECO:0000256" key="3">
    <source>
        <dbReference type="ARBA" id="ARBA00022701"/>
    </source>
</evidence>
<dbReference type="PANTHER" id="PTHR47968:SF36">
    <property type="entry name" value="KINESIN HEAVY CHAIN ISOFORM X1"/>
    <property type="match status" value="1"/>
</dbReference>
<dbReference type="GO" id="GO:0007010">
    <property type="term" value="P:cytoskeleton organization"/>
    <property type="evidence" value="ECO:0007669"/>
    <property type="project" value="UniProtKB-ARBA"/>
</dbReference>
<evidence type="ECO:0000259" key="13">
    <source>
        <dbReference type="PROSITE" id="PS50067"/>
    </source>
</evidence>
<evidence type="ECO:0000256" key="11">
    <source>
        <dbReference type="SAM" id="Coils"/>
    </source>
</evidence>
<dbReference type="Pfam" id="PF00225">
    <property type="entry name" value="Kinesin"/>
    <property type="match status" value="1"/>
</dbReference>
<dbReference type="InterPro" id="IPR036961">
    <property type="entry name" value="Kinesin_motor_dom_sf"/>
</dbReference>
<dbReference type="GO" id="GO:0003777">
    <property type="term" value="F:microtubule motor activity"/>
    <property type="evidence" value="ECO:0007669"/>
    <property type="project" value="InterPro"/>
</dbReference>
<evidence type="ECO:0000256" key="1">
    <source>
        <dbReference type="ARBA" id="ARBA00004245"/>
    </source>
</evidence>
<dbReference type="GO" id="GO:0005874">
    <property type="term" value="C:microtubule"/>
    <property type="evidence" value="ECO:0007669"/>
    <property type="project" value="UniProtKB-KW"/>
</dbReference>
<accession>A0AAV5WGL1</accession>
<keyword evidence="7 10" id="KW-0505">Motor protein</keyword>
<dbReference type="GO" id="GO:0008017">
    <property type="term" value="F:microtubule binding"/>
    <property type="evidence" value="ECO:0007669"/>
    <property type="project" value="InterPro"/>
</dbReference>
<evidence type="ECO:0000256" key="8">
    <source>
        <dbReference type="ARBA" id="ARBA00023212"/>
    </source>
</evidence>
<dbReference type="FunFam" id="3.40.850.10:FF:000019">
    <property type="entry name" value="Kinesin-like protein KIN-5D"/>
    <property type="match status" value="1"/>
</dbReference>
<feature type="compositionally biased region" description="Low complexity" evidence="12">
    <location>
        <begin position="502"/>
        <end position="523"/>
    </location>
</feature>
<dbReference type="Proteomes" id="UP001432322">
    <property type="component" value="Unassembled WGS sequence"/>
</dbReference>
<evidence type="ECO:0000256" key="5">
    <source>
        <dbReference type="ARBA" id="ARBA00022840"/>
    </source>
</evidence>
<evidence type="ECO:0000256" key="9">
    <source>
        <dbReference type="ARBA" id="ARBA00034704"/>
    </source>
</evidence>
<feature type="region of interest" description="Disordered" evidence="12">
    <location>
        <begin position="486"/>
        <end position="537"/>
    </location>
</feature>
<reference evidence="14" key="1">
    <citation type="submission" date="2023-10" db="EMBL/GenBank/DDBJ databases">
        <title>Genome assembly of Pristionchus species.</title>
        <authorList>
            <person name="Yoshida K."/>
            <person name="Sommer R.J."/>
        </authorList>
    </citation>
    <scope>NUCLEOTIDE SEQUENCE</scope>
    <source>
        <strain evidence="14">RS5133</strain>
    </source>
</reference>
<comment type="caution">
    <text evidence="14">The sequence shown here is derived from an EMBL/GenBank/DDBJ whole genome shotgun (WGS) entry which is preliminary data.</text>
</comment>
<evidence type="ECO:0000256" key="4">
    <source>
        <dbReference type="ARBA" id="ARBA00022741"/>
    </source>
</evidence>
<dbReference type="EMBL" id="BTSY01000005">
    <property type="protein sequence ID" value="GMT29798.1"/>
    <property type="molecule type" value="Genomic_DNA"/>
</dbReference>
<dbReference type="SMART" id="SM00129">
    <property type="entry name" value="KISc"/>
    <property type="match status" value="1"/>
</dbReference>
<feature type="compositionally biased region" description="Gly residues" evidence="12">
    <location>
        <begin position="980"/>
        <end position="993"/>
    </location>
</feature>
<keyword evidence="8" id="KW-0206">Cytoskeleton</keyword>
<keyword evidence="3" id="KW-0493">Microtubule</keyword>
<keyword evidence="15" id="KW-1185">Reference proteome</keyword>
<evidence type="ECO:0000256" key="12">
    <source>
        <dbReference type="SAM" id="MobiDB-lite"/>
    </source>
</evidence>
<dbReference type="PANTHER" id="PTHR47968">
    <property type="entry name" value="CENTROMERE PROTEIN E"/>
    <property type="match status" value="1"/>
</dbReference>
<proteinExistence type="inferred from homology"/>
<feature type="coiled-coil region" evidence="11">
    <location>
        <begin position="750"/>
        <end position="902"/>
    </location>
</feature>
<dbReference type="GO" id="GO:0005524">
    <property type="term" value="F:ATP binding"/>
    <property type="evidence" value="ECO:0007669"/>
    <property type="project" value="UniProtKB-UniRule"/>
</dbReference>
<feature type="binding site" evidence="10">
    <location>
        <begin position="84"/>
        <end position="91"/>
    </location>
    <ligand>
        <name>ATP</name>
        <dbReference type="ChEBI" id="CHEBI:30616"/>
    </ligand>
</feature>
<comment type="subcellular location">
    <subcellularLocation>
        <location evidence="1">Cytoplasm</location>
        <location evidence="1">Cytoskeleton</location>
    </subcellularLocation>
</comment>
<dbReference type="InterPro" id="IPR027417">
    <property type="entry name" value="P-loop_NTPase"/>
</dbReference>
<dbReference type="Gene3D" id="3.40.850.10">
    <property type="entry name" value="Kinesin motor domain"/>
    <property type="match status" value="1"/>
</dbReference>
<dbReference type="SUPFAM" id="SSF52540">
    <property type="entry name" value="P-loop containing nucleoside triphosphate hydrolases"/>
    <property type="match status" value="1"/>
</dbReference>
<protein>
    <recommendedName>
        <fullName evidence="13">Kinesin motor domain-containing protein</fullName>
    </recommendedName>
</protein>
<name>A0AAV5WGL1_9BILA</name>
<feature type="coiled-coil region" evidence="11">
    <location>
        <begin position="595"/>
        <end position="714"/>
    </location>
</feature>
<feature type="compositionally biased region" description="Low complexity" evidence="12">
    <location>
        <begin position="1007"/>
        <end position="1045"/>
    </location>
</feature>
<feature type="coiled-coil region" evidence="11">
    <location>
        <begin position="346"/>
        <end position="398"/>
    </location>
</feature>
<evidence type="ECO:0000256" key="6">
    <source>
        <dbReference type="ARBA" id="ARBA00023054"/>
    </source>
</evidence>
<evidence type="ECO:0000313" key="14">
    <source>
        <dbReference type="EMBL" id="GMT29798.1"/>
    </source>
</evidence>
<evidence type="ECO:0000256" key="7">
    <source>
        <dbReference type="ARBA" id="ARBA00023175"/>
    </source>
</evidence>
<keyword evidence="6 11" id="KW-0175">Coiled coil</keyword>
<gene>
    <name evidence="14" type="ORF">PFISCL1PPCAC_21095</name>
</gene>
<evidence type="ECO:0000313" key="15">
    <source>
        <dbReference type="Proteomes" id="UP001432322"/>
    </source>
</evidence>
<dbReference type="InterPro" id="IPR001752">
    <property type="entry name" value="Kinesin_motor_dom"/>
</dbReference>
<evidence type="ECO:0000256" key="2">
    <source>
        <dbReference type="ARBA" id="ARBA00022490"/>
    </source>
</evidence>
<keyword evidence="4 10" id="KW-0547">Nucleotide-binding</keyword>
<organism evidence="14 15">
    <name type="scientific">Pristionchus fissidentatus</name>
    <dbReference type="NCBI Taxonomy" id="1538716"/>
    <lineage>
        <taxon>Eukaryota</taxon>
        <taxon>Metazoa</taxon>
        <taxon>Ecdysozoa</taxon>
        <taxon>Nematoda</taxon>
        <taxon>Chromadorea</taxon>
        <taxon>Rhabditida</taxon>
        <taxon>Rhabditina</taxon>
        <taxon>Diplogasteromorpha</taxon>
        <taxon>Diplogasteroidea</taxon>
        <taxon>Neodiplogasteridae</taxon>
        <taxon>Pristionchus</taxon>
    </lineage>
</organism>
<dbReference type="PRINTS" id="PR00380">
    <property type="entry name" value="KINESINHEAVY"/>
</dbReference>
<keyword evidence="5 10" id="KW-0067">ATP-binding</keyword>
<keyword evidence="2" id="KW-0963">Cytoplasm</keyword>
<feature type="region of interest" description="Disordered" evidence="12">
    <location>
        <begin position="969"/>
        <end position="1053"/>
    </location>
</feature>
<dbReference type="AlphaFoldDB" id="A0AAV5WGL1"/>
<comment type="similarity">
    <text evidence="9">Belongs to the TRAFAC class myosin-kinesin ATPase superfamily. Kinesin family. KIN-5/BimC subfamily.</text>
</comment>
<dbReference type="PROSITE" id="PS50067">
    <property type="entry name" value="KINESIN_MOTOR_2"/>
    <property type="match status" value="1"/>
</dbReference>
<evidence type="ECO:0000256" key="10">
    <source>
        <dbReference type="PROSITE-ProRule" id="PRU00283"/>
    </source>
</evidence>
<sequence>MATQAAERIKVYARIRPSKESVGHRVLSIHDSSITAKLDREEKTFQFDGVFGEDAAQAEVFETAAARIVTGTLSGFNGTIFAYGQTGSGKTHTMIGPSGKVDSDAGIIPRGLQLLFQELERKAEANPGLFKHSITVSFVELYNEHIYDLIANTDEKLKIGQDSEGGVIVKGATENFVKDINDAMEVVMRGWNNRAVAETAMNRASSRSHALLMIKIRTEEVTGEISHARSAFLNLVDLAGSERVSQSKVEGDRLKETANINKSLLTLKLVIRGLSEKAGFIQFRNSTLTHILKDSLGGNARTAVMINVHPDKMYYSETLSTLNFSAEVRTIENKVAANEDLRGESVAAYQAEIKRLQDEVVRLTEQCSADVAAKERELQKWKEAAVSFERKLAVAKRNALNAAAVTRREGQAAATAQEEEIWERSMEAAAESARKLPTSNIRSLQLRELTEQLDLAEFEKSEVVAALETERKAKAELQERLNRYLSGMCSPRRGGGPARTESVSSQEDMQSASSSSAMNVSQMTPAQKKERRATRFTSANHRQSTFFRPVLDIGGDEEGGEGRQTGIEPVLIPDNVEEMKEMQLEMKINTQQQIIDEKVQECEGLARLLADAEKRIAEAEEQLSTAAAASEAEAVSRAHLAAKMERAEAALAEEHAQIKEMKRREEELNGQLLEANTQVDILHSDAELLRSTHADELKELEARLRGNLNDKEKKEFDLTAKVDKLAKKLQQADLDLTNRNTELTEANGVLVLLRDRMVHAQQQTKEKEEELESVAGQLAGLKSAWESKEREMAEERSKSHTEAAAQITSMRAEIEAKQREIEEMAKRAEEKERASTESARTLEQQVAALRIEKEEEVRRTAADLQTEVEHWKNVSHQFSQKIGEMKRQFEGMETRVRNSEANEKRIVETLQLTVAESNELKENLSVLGTHGNNKQKLHMFNKYVERKGAAERRVKQLEAELERNFIPVPPPETIVPASTVGGGGADVSGGGEGSVDENAGPSQQEQTTTTGSRRPTRTTSTVAAAAAAAAGSAASAANSTTSVRSGTRAAARK</sequence>
<dbReference type="GO" id="GO:0007018">
    <property type="term" value="P:microtubule-based movement"/>
    <property type="evidence" value="ECO:0007669"/>
    <property type="project" value="InterPro"/>
</dbReference>
<dbReference type="InterPro" id="IPR027640">
    <property type="entry name" value="Kinesin-like_fam"/>
</dbReference>